<comment type="caution">
    <text evidence="3">The sequence shown here is derived from an EMBL/GenBank/DDBJ whole genome shotgun (WGS) entry which is preliminary data.</text>
</comment>
<dbReference type="InterPro" id="IPR000683">
    <property type="entry name" value="Gfo/Idh/MocA-like_OxRdtase_N"/>
</dbReference>
<feature type="domain" description="Gfo/Idh/MocA-like oxidoreductase N-terminal" evidence="1">
    <location>
        <begin position="35"/>
        <end position="141"/>
    </location>
</feature>
<evidence type="ECO:0000259" key="1">
    <source>
        <dbReference type="Pfam" id="PF01408"/>
    </source>
</evidence>
<dbReference type="Proteomes" id="UP000033483">
    <property type="component" value="Unassembled WGS sequence"/>
</dbReference>
<dbReference type="SUPFAM" id="SSF51735">
    <property type="entry name" value="NAD(P)-binding Rossmann-fold domains"/>
    <property type="match status" value="1"/>
</dbReference>
<reference evidence="3 4" key="1">
    <citation type="submission" date="2015-03" db="EMBL/GenBank/DDBJ databases">
        <authorList>
            <person name="Radwan O."/>
            <person name="Al-Naeli F.A."/>
            <person name="Rendon G.A."/>
            <person name="Fields C."/>
        </authorList>
    </citation>
    <scope>NUCLEOTIDE SEQUENCE [LARGE SCALE GENOMIC DNA]</scope>
    <source>
        <strain evidence="3">CR-DP1</strain>
    </source>
</reference>
<evidence type="ECO:0008006" key="5">
    <source>
        <dbReference type="Google" id="ProtNLM"/>
    </source>
</evidence>
<protein>
    <recommendedName>
        <fullName evidence="5">Gfo/Idh/MocA-like oxidoreductase N-terminal domain-containing protein</fullName>
    </recommendedName>
</protein>
<dbReference type="Gene3D" id="3.40.50.720">
    <property type="entry name" value="NAD(P)-binding Rossmann-like Domain"/>
    <property type="match status" value="1"/>
</dbReference>
<dbReference type="OrthoDB" id="64915at2759"/>
<dbReference type="InterPro" id="IPR004104">
    <property type="entry name" value="Gfo/Idh/MocA-like_OxRdtase_C"/>
</dbReference>
<name>A0A0F4ZBV1_9PEZI</name>
<dbReference type="GO" id="GO:0005737">
    <property type="term" value="C:cytoplasm"/>
    <property type="evidence" value="ECO:0007669"/>
    <property type="project" value="TreeGrafter"/>
</dbReference>
<dbReference type="Pfam" id="PF01408">
    <property type="entry name" value="GFO_IDH_MocA"/>
    <property type="match status" value="1"/>
</dbReference>
<sequence length="370" mass="39203">MVGVAILGAGIFARNGTVPHSNPNPAIGHSTLTHAGSEHLPAVEAIPSLDLKAIYSRSQASAESLASASTSSPTLYYDSPSSPGSSLDDLLARDDISAVVICLPILAQPDVIRKAWKAGKHVISEKPVAKDVATAKQLMAEYAALPSPKPVWAVAENYRFMEAVTVAADKVREIGGETTFFSFDMFTLVKMDNKYFNTTWRKVPQYQGGFLLDGGVHFVAALRHILAAAGDKIASVKASTCLLQPQLLPVDTMHAVLTTTSGRSGSFNVSFGSAVRGGFRLAVATTAGEVEMNPSEVKVTTLDSEGNKKEEIISIVKSAGVKQEVQAWADSLAGGKVNEKQSPEEALRDLDVLESLLKAGETHATIEVDA</sequence>
<accession>A0A0F4ZBV1</accession>
<keyword evidence="4" id="KW-1185">Reference proteome</keyword>
<organism evidence="3 4">
    <name type="scientific">Thielaviopsis punctulata</name>
    <dbReference type="NCBI Taxonomy" id="72032"/>
    <lineage>
        <taxon>Eukaryota</taxon>
        <taxon>Fungi</taxon>
        <taxon>Dikarya</taxon>
        <taxon>Ascomycota</taxon>
        <taxon>Pezizomycotina</taxon>
        <taxon>Sordariomycetes</taxon>
        <taxon>Hypocreomycetidae</taxon>
        <taxon>Microascales</taxon>
        <taxon>Ceratocystidaceae</taxon>
        <taxon>Thielaviopsis</taxon>
    </lineage>
</organism>
<gene>
    <name evidence="3" type="ORF">TD95_002301</name>
</gene>
<dbReference type="InterPro" id="IPR036291">
    <property type="entry name" value="NAD(P)-bd_dom_sf"/>
</dbReference>
<evidence type="ECO:0000259" key="2">
    <source>
        <dbReference type="Pfam" id="PF02894"/>
    </source>
</evidence>
<evidence type="ECO:0000313" key="3">
    <source>
        <dbReference type="EMBL" id="KKA27333.1"/>
    </source>
</evidence>
<dbReference type="AlphaFoldDB" id="A0A0F4ZBV1"/>
<proteinExistence type="predicted"/>
<dbReference type="GO" id="GO:0000166">
    <property type="term" value="F:nucleotide binding"/>
    <property type="evidence" value="ECO:0007669"/>
    <property type="project" value="InterPro"/>
</dbReference>
<evidence type="ECO:0000313" key="4">
    <source>
        <dbReference type="Proteomes" id="UP000033483"/>
    </source>
</evidence>
<dbReference type="SUPFAM" id="SSF55347">
    <property type="entry name" value="Glyceraldehyde-3-phosphate dehydrogenase-like, C-terminal domain"/>
    <property type="match status" value="1"/>
</dbReference>
<dbReference type="GO" id="GO:0006740">
    <property type="term" value="P:NADPH regeneration"/>
    <property type="evidence" value="ECO:0007669"/>
    <property type="project" value="TreeGrafter"/>
</dbReference>
<dbReference type="PANTHER" id="PTHR42840">
    <property type="entry name" value="NAD(P)-BINDING ROSSMANN-FOLD SUPERFAMILY PROTEIN-RELATED"/>
    <property type="match status" value="1"/>
</dbReference>
<dbReference type="PANTHER" id="PTHR42840:SF5">
    <property type="entry name" value="NAD(P)-BINDING ROSSMANN-FOLD SUPERFAMILY PROTEIN"/>
    <property type="match status" value="1"/>
</dbReference>
<dbReference type="GO" id="GO:0016491">
    <property type="term" value="F:oxidoreductase activity"/>
    <property type="evidence" value="ECO:0007669"/>
    <property type="project" value="TreeGrafter"/>
</dbReference>
<dbReference type="Pfam" id="PF02894">
    <property type="entry name" value="GFO_IDH_MocA_C"/>
    <property type="match status" value="1"/>
</dbReference>
<dbReference type="EMBL" id="LAEV01001776">
    <property type="protein sequence ID" value="KKA27333.1"/>
    <property type="molecule type" value="Genomic_DNA"/>
</dbReference>
<feature type="domain" description="Gfo/Idh/MocA-like oxidoreductase C-terminal" evidence="2">
    <location>
        <begin position="194"/>
        <end position="367"/>
    </location>
</feature>
<dbReference type="Gene3D" id="3.30.360.10">
    <property type="entry name" value="Dihydrodipicolinate Reductase, domain 2"/>
    <property type="match status" value="1"/>
</dbReference>